<dbReference type="AlphaFoldDB" id="A0AAE3G5T3"/>
<accession>A0AAE3G5T3</accession>
<reference evidence="2" key="1">
    <citation type="submission" date="2022-03" db="EMBL/GenBank/DDBJ databases">
        <title>Genomic Encyclopedia of Type Strains, Phase III (KMG-III): the genomes of soil and plant-associated and newly described type strains.</title>
        <authorList>
            <person name="Whitman W."/>
        </authorList>
    </citation>
    <scope>NUCLEOTIDE SEQUENCE</scope>
    <source>
        <strain evidence="2">ANL 6-2</strain>
    </source>
</reference>
<dbReference type="EMBL" id="JALJXV010000007">
    <property type="protein sequence ID" value="MCP1675917.1"/>
    <property type="molecule type" value="Genomic_DNA"/>
</dbReference>
<dbReference type="Gene3D" id="3.30.70.1400">
    <property type="entry name" value="Aminomethyltransferase beta-barrel domains"/>
    <property type="match status" value="1"/>
</dbReference>
<organism evidence="2 3">
    <name type="scientific">Natronocella acetinitrilica</name>
    <dbReference type="NCBI Taxonomy" id="414046"/>
    <lineage>
        <taxon>Bacteria</taxon>
        <taxon>Pseudomonadati</taxon>
        <taxon>Pseudomonadota</taxon>
        <taxon>Gammaproteobacteria</taxon>
        <taxon>Chromatiales</taxon>
        <taxon>Ectothiorhodospiraceae</taxon>
        <taxon>Natronocella</taxon>
    </lineage>
</organism>
<dbReference type="InterPro" id="IPR045179">
    <property type="entry name" value="YgfZ/GcvT"/>
</dbReference>
<dbReference type="Pfam" id="PF01571">
    <property type="entry name" value="GCV_T"/>
    <property type="match status" value="1"/>
</dbReference>
<dbReference type="PANTHER" id="PTHR22602:SF0">
    <property type="entry name" value="TRANSFERASE CAF17, MITOCHONDRIAL-RELATED"/>
    <property type="match status" value="1"/>
</dbReference>
<dbReference type="PANTHER" id="PTHR22602">
    <property type="entry name" value="TRANSFERASE CAF17, MITOCHONDRIAL-RELATED"/>
    <property type="match status" value="1"/>
</dbReference>
<evidence type="ECO:0000313" key="3">
    <source>
        <dbReference type="Proteomes" id="UP001205843"/>
    </source>
</evidence>
<comment type="caution">
    <text evidence="2">The sequence shown here is derived from an EMBL/GenBank/DDBJ whole genome shotgun (WGS) entry which is preliminary data.</text>
</comment>
<evidence type="ECO:0000313" key="2">
    <source>
        <dbReference type="EMBL" id="MCP1675917.1"/>
    </source>
</evidence>
<dbReference type="NCBIfam" id="TIGR03317">
    <property type="entry name" value="ygfZ_signature"/>
    <property type="match status" value="1"/>
</dbReference>
<dbReference type="Gene3D" id="3.30.70.1630">
    <property type="match status" value="1"/>
</dbReference>
<proteinExistence type="predicted"/>
<evidence type="ECO:0000259" key="1">
    <source>
        <dbReference type="Pfam" id="PF01571"/>
    </source>
</evidence>
<gene>
    <name evidence="2" type="ORF">J2T57_003072</name>
</gene>
<dbReference type="Gene3D" id="2.40.30.160">
    <property type="match status" value="1"/>
</dbReference>
<dbReference type="InterPro" id="IPR006222">
    <property type="entry name" value="GCVT_N"/>
</dbReference>
<feature type="domain" description="GCVT N-terminal" evidence="1">
    <location>
        <begin position="34"/>
        <end position="131"/>
    </location>
</feature>
<dbReference type="RefSeq" id="WP_253480198.1">
    <property type="nucleotide sequence ID" value="NZ_JALJXV010000007.1"/>
</dbReference>
<dbReference type="Proteomes" id="UP001205843">
    <property type="component" value="Unassembled WGS sequence"/>
</dbReference>
<dbReference type="InterPro" id="IPR017703">
    <property type="entry name" value="YgfZ/GCV_T_CS"/>
</dbReference>
<protein>
    <submittedName>
        <fullName evidence="2">Folate-binding protein YgfZ</fullName>
    </submittedName>
</protein>
<dbReference type="GO" id="GO:0016226">
    <property type="term" value="P:iron-sulfur cluster assembly"/>
    <property type="evidence" value="ECO:0007669"/>
    <property type="project" value="TreeGrafter"/>
</dbReference>
<keyword evidence="3" id="KW-1185">Reference proteome</keyword>
<sequence>MHPGWADLLHDNPSMTAPSGTTAVATQGHCPLPELGIILVRGADASTFLQSQLTQDIGSLTDGHAGFAGYCNPKGRLYALMTVVKVADAFILLTERGVIEPLLKRLRMFVLRSKVELDDMSDQYQAVAVFADRAAVLEESVGTLPTAAGTLTEAGDMLLLRWHDAETTVVLAHGEDAIGLWQTLEAAGPAVHPDAWRLLNISLGIPTVQAETIESFVPQQVNLERIHGVSFRKGCYPGQEVVARMHYLGKPSRRTYRLQGPGSEAPAAGVRVLTADDKPAGEVVSAARSGDGVELLAVLRKEFVDRQDLNVEGMPVSFQALPYTIEDDDAES</sequence>
<name>A0AAE3G5T3_9GAMM</name>
<dbReference type="SUPFAM" id="SSF103025">
    <property type="entry name" value="Folate-binding domain"/>
    <property type="match status" value="1"/>
</dbReference>